<reference evidence="1 2" key="1">
    <citation type="journal article" date="2008" name="J. Bacteriol.">
        <title>Insights into plant cell wall degradation from the genome sequence of the soil bacterium Cellvibrio japonicus.</title>
        <authorList>
            <person name="Deboy R.T."/>
            <person name="Mongodin E.F."/>
            <person name="Fouts D.E."/>
            <person name="Tailford L.E."/>
            <person name="Khouri H."/>
            <person name="Emerson J.B."/>
            <person name="Mohamoud Y."/>
            <person name="Watkins K."/>
            <person name="Henrissat B."/>
            <person name="Gilbert H.J."/>
            <person name="Nelson K.E."/>
        </authorList>
    </citation>
    <scope>NUCLEOTIDE SEQUENCE [LARGE SCALE GENOMIC DNA]</scope>
    <source>
        <strain evidence="1 2">Ueda107</strain>
    </source>
</reference>
<gene>
    <name evidence="1" type="ordered locus">CJA_0962</name>
</gene>
<dbReference type="EMBL" id="CP000934">
    <property type="protein sequence ID" value="ACE83339.1"/>
    <property type="molecule type" value="Genomic_DNA"/>
</dbReference>
<protein>
    <submittedName>
        <fullName evidence="1">Uncharacterized protein</fullName>
    </submittedName>
</protein>
<organism evidence="1 2">
    <name type="scientific">Cellvibrio japonicus (strain Ueda107)</name>
    <name type="common">Pseudomonas fluorescens subsp. cellulosa</name>
    <dbReference type="NCBI Taxonomy" id="498211"/>
    <lineage>
        <taxon>Bacteria</taxon>
        <taxon>Pseudomonadati</taxon>
        <taxon>Pseudomonadota</taxon>
        <taxon>Gammaproteobacteria</taxon>
        <taxon>Cellvibrionales</taxon>
        <taxon>Cellvibrionaceae</taxon>
        <taxon>Cellvibrio</taxon>
    </lineage>
</organism>
<evidence type="ECO:0000313" key="1">
    <source>
        <dbReference type="EMBL" id="ACE83339.1"/>
    </source>
</evidence>
<dbReference type="HOGENOM" id="CLU_3402752_0_0_6"/>
<name>B3PLD8_CELJU</name>
<evidence type="ECO:0000313" key="2">
    <source>
        <dbReference type="Proteomes" id="UP000001036"/>
    </source>
</evidence>
<dbReference type="STRING" id="498211.CJA_0962"/>
<dbReference type="AlphaFoldDB" id="B3PLD8"/>
<proteinExistence type="predicted"/>
<dbReference type="KEGG" id="cja:CJA_0962"/>
<accession>B3PLD8</accession>
<sequence length="30" mass="3227">MFVYTLNGVVALAICRIVGPVMRADTGMVE</sequence>
<dbReference type="Proteomes" id="UP000001036">
    <property type="component" value="Chromosome"/>
</dbReference>
<keyword evidence="2" id="KW-1185">Reference proteome</keyword>